<dbReference type="InterPro" id="IPR007833">
    <property type="entry name" value="Capsule_polysaccharide_synth"/>
</dbReference>
<evidence type="ECO:0000313" key="1">
    <source>
        <dbReference type="EMBL" id="MCV6825727.1"/>
    </source>
</evidence>
<dbReference type="EMBL" id="JAOYFC010000003">
    <property type="protein sequence ID" value="MCV6825727.1"/>
    <property type="molecule type" value="Genomic_DNA"/>
</dbReference>
<gene>
    <name evidence="1" type="ORF">OH136_14285</name>
</gene>
<evidence type="ECO:0000313" key="2">
    <source>
        <dbReference type="Proteomes" id="UP001208041"/>
    </source>
</evidence>
<dbReference type="Pfam" id="PF05159">
    <property type="entry name" value="Capsule_synth"/>
    <property type="match status" value="2"/>
</dbReference>
<proteinExistence type="predicted"/>
<comment type="caution">
    <text evidence="1">The sequence shown here is derived from an EMBL/GenBank/DDBJ whole genome shotgun (WGS) entry which is preliminary data.</text>
</comment>
<sequence>MKTAPRSSKSDDRKDRISVAPDATGIHGMTVHWSRKERINEIYRGIFSTYDKFHSFNDVLIWPFGPKPDPNLIALAGSSGNKQFQSKFGIWSKAVFLSWQYKWCWRYLDDKTDCLLVVWNGIKGHRRVLADAAIKRGVPVVYFEEAPLPERITVDFQGVNYGSSLPRDFAFYRAWAEQESIDLKAWRKLGASLIPRAAATREDVLQQDASEDLGKESFIFCPLQVPGDSQITIYGDWISSVEQMIDELAEASKALPDGWHLRIKEHPTAKVSFGEKLAGLTSDKFRVDNSTNTFEQVAASRAVLNINSSVGLQGFFFDKPAIVLGHAFYGIDGIATKASSQSELAELLSAPENLSFDPEKRDLFMSYLASEYYPLEEDAKAGRYTIADAIARDQKRDAIMAQITS</sequence>
<name>A0AAE3J0H8_9RHOB</name>
<accession>A0AAE3J0H8</accession>
<dbReference type="GO" id="GO:0000271">
    <property type="term" value="P:polysaccharide biosynthetic process"/>
    <property type="evidence" value="ECO:0007669"/>
    <property type="project" value="InterPro"/>
</dbReference>
<dbReference type="GO" id="GO:0015774">
    <property type="term" value="P:polysaccharide transport"/>
    <property type="evidence" value="ECO:0007669"/>
    <property type="project" value="InterPro"/>
</dbReference>
<keyword evidence="2" id="KW-1185">Reference proteome</keyword>
<organism evidence="1 2">
    <name type="scientific">Halocynthiibacter halioticoli</name>
    <dbReference type="NCBI Taxonomy" id="2986804"/>
    <lineage>
        <taxon>Bacteria</taxon>
        <taxon>Pseudomonadati</taxon>
        <taxon>Pseudomonadota</taxon>
        <taxon>Alphaproteobacteria</taxon>
        <taxon>Rhodobacterales</taxon>
        <taxon>Paracoccaceae</taxon>
        <taxon>Halocynthiibacter</taxon>
    </lineage>
</organism>
<protein>
    <submittedName>
        <fullName evidence="1">Capsular biosynthesis protein</fullName>
    </submittedName>
</protein>
<reference evidence="1" key="1">
    <citation type="submission" date="2022-10" db="EMBL/GenBank/DDBJ databases">
        <authorList>
            <person name="Yue Y."/>
        </authorList>
    </citation>
    <scope>NUCLEOTIDE SEQUENCE</scope>
    <source>
        <strain evidence="1">Z654</strain>
    </source>
</reference>
<dbReference type="AlphaFoldDB" id="A0AAE3J0H8"/>
<dbReference type="Proteomes" id="UP001208041">
    <property type="component" value="Unassembled WGS sequence"/>
</dbReference>
<dbReference type="RefSeq" id="WP_263954665.1">
    <property type="nucleotide sequence ID" value="NZ_JAOYFC010000003.1"/>
</dbReference>